<reference evidence="1" key="1">
    <citation type="journal article" date="2017" name="Appl. Environ. Microbiol.">
        <title>Molecular characterization of an Endozoicomonas-like organism causing infection in king scallop Pecten maximus L.</title>
        <authorList>
            <person name="Cano I."/>
            <person name="van Aerle R."/>
            <person name="Ross S."/>
            <person name="Verner-Jeffreys D.W."/>
            <person name="Paley R.K."/>
            <person name="Rimmer G."/>
            <person name="Ryder D."/>
            <person name="Hooper P."/>
            <person name="Stone D."/>
            <person name="Feist S.W."/>
        </authorList>
    </citation>
    <scope>NUCLEOTIDE SEQUENCE</scope>
</reference>
<accession>A0A2H9TB87</accession>
<proteinExistence type="predicted"/>
<gene>
    <name evidence="1" type="ORF">CI610_00478</name>
</gene>
<sequence length="74" mass="9009">MKEKYDYHQVAPVLYDLVRQRNKEMAGLFDHMMSRRSALMMLFLWKKNGLIRQDEWLQLSEETRRLADDSFVND</sequence>
<dbReference type="EMBL" id="NSIT01000014">
    <property type="protein sequence ID" value="PJE80510.1"/>
    <property type="molecule type" value="Genomic_DNA"/>
</dbReference>
<dbReference type="AlphaFoldDB" id="A0A2H9TB87"/>
<comment type="caution">
    <text evidence="1">The sequence shown here is derived from an EMBL/GenBank/DDBJ whole genome shotgun (WGS) entry which is preliminary data.</text>
</comment>
<organism evidence="1">
    <name type="scientific">invertebrate metagenome</name>
    <dbReference type="NCBI Taxonomy" id="1711999"/>
    <lineage>
        <taxon>unclassified sequences</taxon>
        <taxon>metagenomes</taxon>
        <taxon>organismal metagenomes</taxon>
    </lineage>
</organism>
<protein>
    <submittedName>
        <fullName evidence="1">Uncharacterized protein</fullName>
    </submittedName>
</protein>
<evidence type="ECO:0000313" key="1">
    <source>
        <dbReference type="EMBL" id="PJE80510.1"/>
    </source>
</evidence>
<name>A0A2H9TB87_9ZZZZ</name>